<dbReference type="EMBL" id="BDGG01000014">
    <property type="protein sequence ID" value="GAV06805.1"/>
    <property type="molecule type" value="Genomic_DNA"/>
</dbReference>
<organism evidence="1 2">
    <name type="scientific">Ramazzottius varieornatus</name>
    <name type="common">Water bear</name>
    <name type="synonym">Tardigrade</name>
    <dbReference type="NCBI Taxonomy" id="947166"/>
    <lineage>
        <taxon>Eukaryota</taxon>
        <taxon>Metazoa</taxon>
        <taxon>Ecdysozoa</taxon>
        <taxon>Tardigrada</taxon>
        <taxon>Eutardigrada</taxon>
        <taxon>Parachela</taxon>
        <taxon>Hypsibioidea</taxon>
        <taxon>Ramazzottiidae</taxon>
        <taxon>Ramazzottius</taxon>
    </lineage>
</organism>
<sequence>MTSAPAALRAPAEDSLIVPTATVLRARIGIVPRVPLIGTGCPVRPSRRETETATSIALAVPVRRNVQWKIRYSDKALRGWIMDKCETHQIALNVRIAAFEDCRHLSSKPLPQKVS</sequence>
<dbReference type="Proteomes" id="UP000186922">
    <property type="component" value="Unassembled WGS sequence"/>
</dbReference>
<proteinExistence type="predicted"/>
<name>A0A1D1VZK7_RAMVA</name>
<dbReference type="AlphaFoldDB" id="A0A1D1VZK7"/>
<gene>
    <name evidence="1" type="primary">RvY_16731</name>
    <name evidence="1" type="synonym">RvY_16731.2</name>
    <name evidence="1" type="ORF">RvY_16731-2</name>
</gene>
<keyword evidence="2" id="KW-1185">Reference proteome</keyword>
<comment type="caution">
    <text evidence="1">The sequence shown here is derived from an EMBL/GenBank/DDBJ whole genome shotgun (WGS) entry which is preliminary data.</text>
</comment>
<protein>
    <submittedName>
        <fullName evidence="1">Uncharacterized protein</fullName>
    </submittedName>
</protein>
<reference evidence="1 2" key="1">
    <citation type="journal article" date="2016" name="Nat. Commun.">
        <title>Extremotolerant tardigrade genome and improved radiotolerance of human cultured cells by tardigrade-unique protein.</title>
        <authorList>
            <person name="Hashimoto T."/>
            <person name="Horikawa D.D."/>
            <person name="Saito Y."/>
            <person name="Kuwahara H."/>
            <person name="Kozuka-Hata H."/>
            <person name="Shin-I T."/>
            <person name="Minakuchi Y."/>
            <person name="Ohishi K."/>
            <person name="Motoyama A."/>
            <person name="Aizu T."/>
            <person name="Enomoto A."/>
            <person name="Kondo K."/>
            <person name="Tanaka S."/>
            <person name="Hara Y."/>
            <person name="Koshikawa S."/>
            <person name="Sagara H."/>
            <person name="Miura T."/>
            <person name="Yokobori S."/>
            <person name="Miyagawa K."/>
            <person name="Suzuki Y."/>
            <person name="Kubo T."/>
            <person name="Oyama M."/>
            <person name="Kohara Y."/>
            <person name="Fujiyama A."/>
            <person name="Arakawa K."/>
            <person name="Katayama T."/>
            <person name="Toyoda A."/>
            <person name="Kunieda T."/>
        </authorList>
    </citation>
    <scope>NUCLEOTIDE SEQUENCE [LARGE SCALE GENOMIC DNA]</scope>
    <source>
        <strain evidence="1 2">YOKOZUNA-1</strain>
    </source>
</reference>
<accession>A0A1D1VZK7</accession>
<evidence type="ECO:0000313" key="1">
    <source>
        <dbReference type="EMBL" id="GAV06805.1"/>
    </source>
</evidence>
<evidence type="ECO:0000313" key="2">
    <source>
        <dbReference type="Proteomes" id="UP000186922"/>
    </source>
</evidence>